<keyword evidence="11" id="KW-1185">Reference proteome</keyword>
<dbReference type="OrthoDB" id="361242at2759"/>
<evidence type="ECO:0000256" key="8">
    <source>
        <dbReference type="SAM" id="MobiDB-lite"/>
    </source>
</evidence>
<feature type="region of interest" description="Disordered" evidence="8">
    <location>
        <begin position="184"/>
        <end position="213"/>
    </location>
</feature>
<evidence type="ECO:0000256" key="4">
    <source>
        <dbReference type="ARBA" id="ARBA00023172"/>
    </source>
</evidence>
<dbReference type="PANTHER" id="PTHR16140:SF0">
    <property type="entry name" value="NON-STRUCTURAL MAINTENANCE OF CHROMOSOMES ELEMENT 4"/>
    <property type="match status" value="1"/>
</dbReference>
<dbReference type="Proteomes" id="UP000747542">
    <property type="component" value="Unassembled WGS sequence"/>
</dbReference>
<evidence type="ECO:0000256" key="7">
    <source>
        <dbReference type="RuleBase" id="RU365071"/>
    </source>
</evidence>
<evidence type="ECO:0000256" key="1">
    <source>
        <dbReference type="ARBA" id="ARBA00004123"/>
    </source>
</evidence>
<dbReference type="AlphaFoldDB" id="A0A8J5ML65"/>
<reference evidence="10" key="1">
    <citation type="journal article" date="2021" name="Sci. Adv.">
        <title>The American lobster genome reveals insights on longevity, neural, and immune adaptations.</title>
        <authorList>
            <person name="Polinski J.M."/>
            <person name="Zimin A.V."/>
            <person name="Clark K.F."/>
            <person name="Kohn A.B."/>
            <person name="Sadowski N."/>
            <person name="Timp W."/>
            <person name="Ptitsyn A."/>
            <person name="Khanna P."/>
            <person name="Romanova D.Y."/>
            <person name="Williams P."/>
            <person name="Greenwood S.J."/>
            <person name="Moroz L.L."/>
            <person name="Walt D.R."/>
            <person name="Bodnar A.G."/>
        </authorList>
    </citation>
    <scope>NUCLEOTIDE SEQUENCE</scope>
    <source>
        <strain evidence="10">GMGI-L3</strain>
    </source>
</reference>
<comment type="subcellular location">
    <subcellularLocation>
        <location evidence="1 7">Nucleus</location>
    </subcellularLocation>
</comment>
<evidence type="ECO:0000256" key="3">
    <source>
        <dbReference type="ARBA" id="ARBA00022763"/>
    </source>
</evidence>
<evidence type="ECO:0000313" key="10">
    <source>
        <dbReference type="EMBL" id="KAG7155436.1"/>
    </source>
</evidence>
<dbReference type="GO" id="GO:0030915">
    <property type="term" value="C:Smc5-Smc6 complex"/>
    <property type="evidence" value="ECO:0007669"/>
    <property type="project" value="UniProtKB-UniRule"/>
</dbReference>
<evidence type="ECO:0000313" key="11">
    <source>
        <dbReference type="Proteomes" id="UP000747542"/>
    </source>
</evidence>
<keyword evidence="4 7" id="KW-0233">DNA recombination</keyword>
<sequence>MMAEPITQQQFKMKSKVINIDPDEENISQEDVAAVNMSEEANRQVKEKYRDLIQTFQEQTEGAGSDGLDISCLSLMVLKADEAFTGVKRPREAAMDAQLLKTCGTLAKINIESCQMNLTVFRPAEFAQKLIQFMTPGDEADNPDVFGKQLDWQRFGKAVSGLYKRVVGVEPLYGAIEWHRPKAAPRVRKRERDEESAPTTRPTAVLSGATGEEKQTEEVTRIMRILKARYKENGNHPVCFFSFIVNPESFSLTTENLFHTSFLLREQYAEISEDDNGFPVITPRSLTAGCRAGGVSHQGIISFTISDWKNIIETFEIKTWMIPPPAKRVFKRKT</sequence>
<keyword evidence="6 7" id="KW-0539">Nucleus</keyword>
<dbReference type="EMBL" id="JAHLQT010041650">
    <property type="protein sequence ID" value="KAG7155436.1"/>
    <property type="molecule type" value="Genomic_DNA"/>
</dbReference>
<dbReference type="GO" id="GO:0006281">
    <property type="term" value="P:DNA repair"/>
    <property type="evidence" value="ECO:0007669"/>
    <property type="project" value="UniProtKB-UniRule"/>
</dbReference>
<comment type="subunit">
    <text evidence="7">Component of the SMC5-SMC6 complex.</text>
</comment>
<keyword evidence="5 7" id="KW-0234">DNA repair</keyword>
<dbReference type="PANTHER" id="PTHR16140">
    <property type="entry name" value="NON-STRUCTURAL MAINTENANCE OF CHROMOSOMES ELEMENT 4"/>
    <property type="match status" value="1"/>
</dbReference>
<proteinExistence type="inferred from homology"/>
<protein>
    <recommendedName>
        <fullName evidence="7">Non-structural maintenance of chromosomes element 4</fullName>
    </recommendedName>
</protein>
<dbReference type="InterPro" id="IPR027786">
    <property type="entry name" value="Nse4/EID"/>
</dbReference>
<dbReference type="GO" id="GO:0006310">
    <property type="term" value="P:DNA recombination"/>
    <property type="evidence" value="ECO:0007669"/>
    <property type="project" value="UniProtKB-UniRule"/>
</dbReference>
<comment type="similarity">
    <text evidence="2 7">Belongs to the NSE4 family.</text>
</comment>
<dbReference type="GO" id="GO:0005634">
    <property type="term" value="C:nucleus"/>
    <property type="evidence" value="ECO:0007669"/>
    <property type="project" value="UniProtKB-SubCell"/>
</dbReference>
<evidence type="ECO:0000256" key="5">
    <source>
        <dbReference type="ARBA" id="ARBA00023204"/>
    </source>
</evidence>
<comment type="function">
    <text evidence="7">Component of the SMC5-SMC6 complex, that promotes sister chromatid alignment after DNA damage and facilitates double-stranded DNA breaks (DSBs) repair via homologous recombination between sister chromatids.</text>
</comment>
<organism evidence="10 11">
    <name type="scientific">Homarus americanus</name>
    <name type="common">American lobster</name>
    <dbReference type="NCBI Taxonomy" id="6706"/>
    <lineage>
        <taxon>Eukaryota</taxon>
        <taxon>Metazoa</taxon>
        <taxon>Ecdysozoa</taxon>
        <taxon>Arthropoda</taxon>
        <taxon>Crustacea</taxon>
        <taxon>Multicrustacea</taxon>
        <taxon>Malacostraca</taxon>
        <taxon>Eumalacostraca</taxon>
        <taxon>Eucarida</taxon>
        <taxon>Decapoda</taxon>
        <taxon>Pleocyemata</taxon>
        <taxon>Astacidea</taxon>
        <taxon>Nephropoidea</taxon>
        <taxon>Nephropidae</taxon>
        <taxon>Homarus</taxon>
    </lineage>
</organism>
<dbReference type="InterPro" id="IPR014854">
    <property type="entry name" value="Nse4_C"/>
</dbReference>
<accession>A0A8J5ML65</accession>
<evidence type="ECO:0000259" key="9">
    <source>
        <dbReference type="Pfam" id="PF08743"/>
    </source>
</evidence>
<evidence type="ECO:0000256" key="6">
    <source>
        <dbReference type="ARBA" id="ARBA00023242"/>
    </source>
</evidence>
<comment type="caution">
    <text evidence="10">The sequence shown here is derived from an EMBL/GenBank/DDBJ whole genome shotgun (WGS) entry which is preliminary data.</text>
</comment>
<name>A0A8J5ML65_HOMAM</name>
<evidence type="ECO:0000256" key="2">
    <source>
        <dbReference type="ARBA" id="ARBA00008997"/>
    </source>
</evidence>
<keyword evidence="3 7" id="KW-0227">DNA damage</keyword>
<feature type="domain" description="Non-structural maintenance of chromosome element 4 C-terminal" evidence="9">
    <location>
        <begin position="237"/>
        <end position="322"/>
    </location>
</feature>
<dbReference type="Pfam" id="PF08743">
    <property type="entry name" value="Nse4_C"/>
    <property type="match status" value="1"/>
</dbReference>
<gene>
    <name evidence="10" type="primary">Eid3-L</name>
    <name evidence="10" type="ORF">Hamer_G019854</name>
</gene>